<dbReference type="AlphaFoldDB" id="A0A5P1EEX8"/>
<organism evidence="1 2">
    <name type="scientific">Asparagus officinalis</name>
    <name type="common">Garden asparagus</name>
    <dbReference type="NCBI Taxonomy" id="4686"/>
    <lineage>
        <taxon>Eukaryota</taxon>
        <taxon>Viridiplantae</taxon>
        <taxon>Streptophyta</taxon>
        <taxon>Embryophyta</taxon>
        <taxon>Tracheophyta</taxon>
        <taxon>Spermatophyta</taxon>
        <taxon>Magnoliopsida</taxon>
        <taxon>Liliopsida</taxon>
        <taxon>Asparagales</taxon>
        <taxon>Asparagaceae</taxon>
        <taxon>Asparagoideae</taxon>
        <taxon>Asparagus</taxon>
    </lineage>
</organism>
<evidence type="ECO:0000313" key="2">
    <source>
        <dbReference type="Proteomes" id="UP000243459"/>
    </source>
</evidence>
<sequence>MLAVEGVMATVGGGAGGLDLRQGGWSSGMELTESSDLRAWFGGVREEVQTAAWADPPAAVWGVGELDGEGLGGRSSLGGRRENEMKRERRRFLWRLGNKEKRGGRGLGYL</sequence>
<dbReference type="EMBL" id="CM007387">
    <property type="protein sequence ID" value="ONK64333.1"/>
    <property type="molecule type" value="Genomic_DNA"/>
</dbReference>
<gene>
    <name evidence="1" type="ORF">A4U43_C07F24590</name>
</gene>
<protein>
    <submittedName>
        <fullName evidence="1">Uncharacterized protein</fullName>
    </submittedName>
</protein>
<accession>A0A5P1EEX8</accession>
<dbReference type="Gramene" id="ONK64333">
    <property type="protein sequence ID" value="ONK64333"/>
    <property type="gene ID" value="A4U43_C07F24590"/>
</dbReference>
<dbReference type="Proteomes" id="UP000243459">
    <property type="component" value="Chromosome 7"/>
</dbReference>
<evidence type="ECO:0000313" key="1">
    <source>
        <dbReference type="EMBL" id="ONK64333.1"/>
    </source>
</evidence>
<name>A0A5P1EEX8_ASPOF</name>
<reference evidence="2" key="1">
    <citation type="journal article" date="2017" name="Nat. Commun.">
        <title>The asparagus genome sheds light on the origin and evolution of a young Y chromosome.</title>
        <authorList>
            <person name="Harkess A."/>
            <person name="Zhou J."/>
            <person name="Xu C."/>
            <person name="Bowers J.E."/>
            <person name="Van der Hulst R."/>
            <person name="Ayyampalayam S."/>
            <person name="Mercati F."/>
            <person name="Riccardi P."/>
            <person name="McKain M.R."/>
            <person name="Kakrana A."/>
            <person name="Tang H."/>
            <person name="Ray J."/>
            <person name="Groenendijk J."/>
            <person name="Arikit S."/>
            <person name="Mathioni S.M."/>
            <person name="Nakano M."/>
            <person name="Shan H."/>
            <person name="Telgmann-Rauber A."/>
            <person name="Kanno A."/>
            <person name="Yue Z."/>
            <person name="Chen H."/>
            <person name="Li W."/>
            <person name="Chen Y."/>
            <person name="Xu X."/>
            <person name="Zhang Y."/>
            <person name="Luo S."/>
            <person name="Chen H."/>
            <person name="Gao J."/>
            <person name="Mao Z."/>
            <person name="Pires J.C."/>
            <person name="Luo M."/>
            <person name="Kudrna D."/>
            <person name="Wing R.A."/>
            <person name="Meyers B.C."/>
            <person name="Yi K."/>
            <person name="Kong H."/>
            <person name="Lavrijsen P."/>
            <person name="Sunseri F."/>
            <person name="Falavigna A."/>
            <person name="Ye Y."/>
            <person name="Leebens-Mack J.H."/>
            <person name="Chen G."/>
        </authorList>
    </citation>
    <scope>NUCLEOTIDE SEQUENCE [LARGE SCALE GENOMIC DNA]</scope>
    <source>
        <strain evidence="2">cv. DH0086</strain>
    </source>
</reference>
<keyword evidence="2" id="KW-1185">Reference proteome</keyword>
<proteinExistence type="predicted"/>